<dbReference type="AlphaFoldDB" id="A0A6I6ESB8"/>
<dbReference type="RefSeq" id="WP_156287574.1">
    <property type="nucleotide sequence ID" value="NZ_CP046509.1"/>
</dbReference>
<dbReference type="InterPro" id="IPR011050">
    <property type="entry name" value="Pectin_lyase_fold/virulence"/>
</dbReference>
<dbReference type="Gene3D" id="2.160.20.10">
    <property type="entry name" value="Single-stranded right-handed beta-helix, Pectin lyase-like"/>
    <property type="match status" value="1"/>
</dbReference>
<sequence length="582" mass="63113">MIEVNSFAELRTTAPTKAGDIALLKRYYDKDSTFRGGGTFVGFITTALPVDDSGTYAVGTGFFWKRVVNSQDELNIYHFGGKGDGVTDDSGAFKQMLTWAQNVNTSSRNLGVRFPGGKFLINPIDLSASEIPFFYLYGDDNPQGGMPRTTIVSDKSVNPVFKVNARRTVIKGICWNGQASADITANTSAITAEMCTNQQPFFENIMVAGQTVLITCFRVQNNGGTAVKLLDTLDTKFDQIYSINTYARVFDVGWSDTVDGVWDHSTAIELSNANFQSGYGDATLKMPRVTQGVMRNVWIEHTRCPGDLSNGQWLVDALSLEDCANPFNMDNARVQVRQLNLQSGGVVSLNNAAGRWLSGYETGWRRDESFGTQMTGTMRAGWYSGYKITNTSTSDKWYKLGKVFMPKDNQQWMIEMIGKATTDAVSGTAGSPVSAISSGTSYLAISRCATAIYGDIRHHGSPAVLDIKFNRIGTTTSEIWVKLKAASGDTMFNLKSTGPTRFESGECSLFTPDLSEVTDLTTIGTVSPAARMSMHNGLAGIGANEKGVLTVATAVAAAPTTTTPVGYITVNVNGTDRKIAYY</sequence>
<evidence type="ECO:0000313" key="1">
    <source>
        <dbReference type="EMBL" id="QGU87969.1"/>
    </source>
</evidence>
<dbReference type="EMBL" id="CP046509">
    <property type="protein sequence ID" value="QGU87969.1"/>
    <property type="molecule type" value="Genomic_DNA"/>
</dbReference>
<evidence type="ECO:0000313" key="2">
    <source>
        <dbReference type="Proteomes" id="UP000424752"/>
    </source>
</evidence>
<dbReference type="SUPFAM" id="SSF51126">
    <property type="entry name" value="Pectin lyase-like"/>
    <property type="match status" value="1"/>
</dbReference>
<dbReference type="Proteomes" id="UP000424752">
    <property type="component" value="Chromosome"/>
</dbReference>
<dbReference type="InterPro" id="IPR012334">
    <property type="entry name" value="Pectin_lyas_fold"/>
</dbReference>
<dbReference type="KEGG" id="erwi:GN242_12360"/>
<protein>
    <submittedName>
        <fullName evidence="1">Amylovoran biosynthesis protein AmsF</fullName>
    </submittedName>
</protein>
<proteinExistence type="predicted"/>
<gene>
    <name evidence="1" type="ORF">GN242_12360</name>
</gene>
<name>A0A6I6ESB8_9GAMM</name>
<accession>A0A6I6ESB8</accession>
<reference evidence="1 2" key="1">
    <citation type="submission" date="2019-12" db="EMBL/GenBank/DDBJ databases">
        <title>Erwinia sp. nov., isolated from droppings of birds in the Qinghai-Tiebt plateau of China.</title>
        <authorList>
            <person name="Ge Y."/>
        </authorList>
    </citation>
    <scope>NUCLEOTIDE SEQUENCE [LARGE SCALE GENOMIC DNA]</scope>
    <source>
        <strain evidence="1 2">J780</strain>
    </source>
</reference>
<organism evidence="1 2">
    <name type="scientific">Erwinia sorbitola</name>
    <dbReference type="NCBI Taxonomy" id="2681984"/>
    <lineage>
        <taxon>Bacteria</taxon>
        <taxon>Pseudomonadati</taxon>
        <taxon>Pseudomonadota</taxon>
        <taxon>Gammaproteobacteria</taxon>
        <taxon>Enterobacterales</taxon>
        <taxon>Erwiniaceae</taxon>
        <taxon>Erwinia</taxon>
    </lineage>
</organism>